<name>A0ABY7FNX6_MYAAR</name>
<gene>
    <name evidence="10" type="ORF">MAR_036391</name>
</gene>
<keyword evidence="2 8" id="KW-0812">Transmembrane</keyword>
<accession>A0ABY7FNX6</accession>
<evidence type="ECO:0000259" key="9">
    <source>
        <dbReference type="PROSITE" id="PS50262"/>
    </source>
</evidence>
<sequence>MKRCQQKAVMAVSKRCRVGTINHYPVISQLGRYRIYSSIYMFLDTPMDIVNKAQFDIILYLFRRVTKTYPSKVPTQAAIPVRQPPTALPVVANAGAGELGGINIAEIFGDFDRRDPLLWNTQPLCNRSGFYQGFNVSPFEHPSQVFVNECLGHQHCMTVSECSKRIDKHVTPGLVEWFIIALYSVILILGLVGNGLVCFVVVRTSHMRTVVNIFIVNLAVADFLVLLVCLPPSVLADTTESWYLGDIMCKVVPFLQRQFDVTRNPIKLPGIQSLRDQNVPNLRFPSG</sequence>
<keyword evidence="3 8" id="KW-1133">Transmembrane helix</keyword>
<reference evidence="10" key="1">
    <citation type="submission" date="2022-11" db="EMBL/GenBank/DDBJ databases">
        <title>Centuries of genome instability and evolution in soft-shell clam transmissible cancer (bioRxiv).</title>
        <authorList>
            <person name="Hart S.F.M."/>
            <person name="Yonemitsu M.A."/>
            <person name="Giersch R.M."/>
            <person name="Beal B.F."/>
            <person name="Arriagada G."/>
            <person name="Davis B.W."/>
            <person name="Ostrander E.A."/>
            <person name="Goff S.P."/>
            <person name="Metzger M.J."/>
        </authorList>
    </citation>
    <scope>NUCLEOTIDE SEQUENCE</scope>
    <source>
        <strain evidence="10">MELC-2E11</strain>
        <tissue evidence="10">Siphon/mantle</tissue>
    </source>
</reference>
<keyword evidence="6" id="KW-0675">Receptor</keyword>
<keyword evidence="7" id="KW-0807">Transducer</keyword>
<keyword evidence="5 8" id="KW-0472">Membrane</keyword>
<dbReference type="PROSITE" id="PS50262">
    <property type="entry name" value="G_PROTEIN_RECEP_F1_2"/>
    <property type="match status" value="1"/>
</dbReference>
<evidence type="ECO:0000256" key="4">
    <source>
        <dbReference type="ARBA" id="ARBA00023040"/>
    </source>
</evidence>
<dbReference type="PANTHER" id="PTHR45695">
    <property type="entry name" value="LEUCOKININ RECEPTOR-RELATED"/>
    <property type="match status" value="1"/>
</dbReference>
<keyword evidence="11" id="KW-1185">Reference proteome</keyword>
<evidence type="ECO:0000313" key="10">
    <source>
        <dbReference type="EMBL" id="WAR22722.1"/>
    </source>
</evidence>
<proteinExistence type="predicted"/>
<evidence type="ECO:0000256" key="7">
    <source>
        <dbReference type="ARBA" id="ARBA00023224"/>
    </source>
</evidence>
<evidence type="ECO:0000313" key="11">
    <source>
        <dbReference type="Proteomes" id="UP001164746"/>
    </source>
</evidence>
<dbReference type="PRINTS" id="PR00237">
    <property type="entry name" value="GPCRRHODOPSN"/>
</dbReference>
<evidence type="ECO:0000256" key="1">
    <source>
        <dbReference type="ARBA" id="ARBA00004141"/>
    </source>
</evidence>
<dbReference type="PANTHER" id="PTHR45695:SF15">
    <property type="entry name" value="OPSIN RH2"/>
    <property type="match status" value="1"/>
</dbReference>
<feature type="transmembrane region" description="Helical" evidence="8">
    <location>
        <begin position="177"/>
        <end position="202"/>
    </location>
</feature>
<dbReference type="SUPFAM" id="SSF81321">
    <property type="entry name" value="Family A G protein-coupled receptor-like"/>
    <property type="match status" value="1"/>
</dbReference>
<evidence type="ECO:0000256" key="3">
    <source>
        <dbReference type="ARBA" id="ARBA00022989"/>
    </source>
</evidence>
<organism evidence="10 11">
    <name type="scientific">Mya arenaria</name>
    <name type="common">Soft-shell clam</name>
    <dbReference type="NCBI Taxonomy" id="6604"/>
    <lineage>
        <taxon>Eukaryota</taxon>
        <taxon>Metazoa</taxon>
        <taxon>Spiralia</taxon>
        <taxon>Lophotrochozoa</taxon>
        <taxon>Mollusca</taxon>
        <taxon>Bivalvia</taxon>
        <taxon>Autobranchia</taxon>
        <taxon>Heteroconchia</taxon>
        <taxon>Euheterodonta</taxon>
        <taxon>Imparidentia</taxon>
        <taxon>Neoheterodontei</taxon>
        <taxon>Myida</taxon>
        <taxon>Myoidea</taxon>
        <taxon>Myidae</taxon>
        <taxon>Mya</taxon>
    </lineage>
</organism>
<dbReference type="Gene3D" id="1.20.1070.10">
    <property type="entry name" value="Rhodopsin 7-helix transmembrane proteins"/>
    <property type="match status" value="1"/>
</dbReference>
<comment type="subcellular location">
    <subcellularLocation>
        <location evidence="1">Membrane</location>
        <topology evidence="1">Multi-pass membrane protein</topology>
    </subcellularLocation>
</comment>
<dbReference type="InterPro" id="IPR017452">
    <property type="entry name" value="GPCR_Rhodpsn_7TM"/>
</dbReference>
<dbReference type="EMBL" id="CP111024">
    <property type="protein sequence ID" value="WAR22722.1"/>
    <property type="molecule type" value="Genomic_DNA"/>
</dbReference>
<evidence type="ECO:0000256" key="5">
    <source>
        <dbReference type="ARBA" id="ARBA00023136"/>
    </source>
</evidence>
<protein>
    <submittedName>
        <fullName evidence="10">OX1R-like protein</fullName>
    </submittedName>
</protein>
<evidence type="ECO:0000256" key="2">
    <source>
        <dbReference type="ARBA" id="ARBA00022692"/>
    </source>
</evidence>
<feature type="domain" description="G-protein coupled receptors family 1 profile" evidence="9">
    <location>
        <begin position="193"/>
        <end position="255"/>
    </location>
</feature>
<feature type="transmembrane region" description="Helical" evidence="8">
    <location>
        <begin position="214"/>
        <end position="234"/>
    </location>
</feature>
<evidence type="ECO:0000256" key="8">
    <source>
        <dbReference type="SAM" id="Phobius"/>
    </source>
</evidence>
<dbReference type="Proteomes" id="UP001164746">
    <property type="component" value="Chromosome 13"/>
</dbReference>
<evidence type="ECO:0000256" key="6">
    <source>
        <dbReference type="ARBA" id="ARBA00023170"/>
    </source>
</evidence>
<keyword evidence="4" id="KW-0297">G-protein coupled receptor</keyword>
<dbReference type="Pfam" id="PF00001">
    <property type="entry name" value="7tm_1"/>
    <property type="match status" value="1"/>
</dbReference>
<dbReference type="InterPro" id="IPR000276">
    <property type="entry name" value="GPCR_Rhodpsn"/>
</dbReference>